<reference evidence="2 3" key="1">
    <citation type="journal article" date="2007" name="Nature">
        <title>Genome of the marsupial Monodelphis domestica reveals innovation in non-coding sequences.</title>
        <authorList>
            <person name="Mikkelsen T.S."/>
            <person name="Wakefield M.J."/>
            <person name="Aken B."/>
            <person name="Amemiya C.T."/>
            <person name="Chang J.L."/>
            <person name="Duke S."/>
            <person name="Garber M."/>
            <person name="Gentles A.J."/>
            <person name="Goodstadt L."/>
            <person name="Heger A."/>
            <person name="Jurka J."/>
            <person name="Kamal M."/>
            <person name="Mauceli E."/>
            <person name="Searle S.M."/>
            <person name="Sharpe T."/>
            <person name="Baker M.L."/>
            <person name="Batzer M.A."/>
            <person name="Benos P.V."/>
            <person name="Belov K."/>
            <person name="Clamp M."/>
            <person name="Cook A."/>
            <person name="Cuff J."/>
            <person name="Das R."/>
            <person name="Davidow L."/>
            <person name="Deakin J.E."/>
            <person name="Fazzari M.J."/>
            <person name="Glass J.L."/>
            <person name="Grabherr M."/>
            <person name="Greally J.M."/>
            <person name="Gu W."/>
            <person name="Hore T.A."/>
            <person name="Huttley G.A."/>
            <person name="Kleber M."/>
            <person name="Jirtle R.L."/>
            <person name="Koina E."/>
            <person name="Lee J.T."/>
            <person name="Mahony S."/>
            <person name="Marra M.A."/>
            <person name="Miller R.D."/>
            <person name="Nicholls R.D."/>
            <person name="Oda M."/>
            <person name="Papenfuss A.T."/>
            <person name="Parra Z.E."/>
            <person name="Pollock D.D."/>
            <person name="Ray D.A."/>
            <person name="Schein J.E."/>
            <person name="Speed T.P."/>
            <person name="Thompson K."/>
            <person name="VandeBerg J.L."/>
            <person name="Wade C.M."/>
            <person name="Walker J.A."/>
            <person name="Waters P.D."/>
            <person name="Webber C."/>
            <person name="Weidman J.R."/>
            <person name="Xie X."/>
            <person name="Zody M.C."/>
            <person name="Baldwin J."/>
            <person name="Abdouelleil A."/>
            <person name="Abdulkadir J."/>
            <person name="Abebe A."/>
            <person name="Abera B."/>
            <person name="Abreu J."/>
            <person name="Acer S.C."/>
            <person name="Aftuck L."/>
            <person name="Alexander A."/>
            <person name="An P."/>
            <person name="Anderson E."/>
            <person name="Anderson S."/>
            <person name="Arachi H."/>
            <person name="Azer M."/>
            <person name="Bachantsang P."/>
            <person name="Barry A."/>
            <person name="Bayul T."/>
            <person name="Berlin A."/>
            <person name="Bessette D."/>
            <person name="Bloom T."/>
            <person name="Bloom T."/>
            <person name="Boguslavskiy L."/>
            <person name="Bonnet C."/>
            <person name="Boukhgalter B."/>
            <person name="Bourzgui I."/>
            <person name="Brown A."/>
            <person name="Cahill P."/>
            <person name="Channer S."/>
            <person name="Cheshatsang Y."/>
            <person name="Chuda L."/>
            <person name="Citroen M."/>
            <person name="Collymore A."/>
            <person name="Cooke P."/>
            <person name="Costello M."/>
            <person name="D'Aco K."/>
            <person name="Daza R."/>
            <person name="De Haan G."/>
            <person name="DeGray S."/>
            <person name="DeMaso C."/>
            <person name="Dhargay N."/>
            <person name="Dooley K."/>
            <person name="Dooley E."/>
            <person name="Doricent M."/>
            <person name="Dorje P."/>
            <person name="Dorjee K."/>
            <person name="Dupes A."/>
            <person name="Elong R."/>
            <person name="Falk J."/>
            <person name="Farina A."/>
            <person name="Faro S."/>
            <person name="Ferguson D."/>
            <person name="Fisher S."/>
            <person name="Foley C.D."/>
            <person name="Franke A."/>
            <person name="Friedrich D."/>
            <person name="Gadbois L."/>
            <person name="Gearin G."/>
            <person name="Gearin C.R."/>
            <person name="Giannoukos G."/>
            <person name="Goode T."/>
            <person name="Graham J."/>
            <person name="Grandbois E."/>
            <person name="Grewal S."/>
            <person name="Gyaltsen K."/>
            <person name="Hafez N."/>
            <person name="Hagos B."/>
            <person name="Hall J."/>
            <person name="Henson C."/>
            <person name="Hollinger A."/>
            <person name="Honan T."/>
            <person name="Huard M.D."/>
            <person name="Hughes L."/>
            <person name="Hurhula B."/>
            <person name="Husby M.E."/>
            <person name="Kamat A."/>
            <person name="Kanga B."/>
            <person name="Kashin S."/>
            <person name="Khazanovich D."/>
            <person name="Kisner P."/>
            <person name="Lance K."/>
            <person name="Lara M."/>
            <person name="Lee W."/>
            <person name="Lennon N."/>
            <person name="Letendre F."/>
            <person name="LeVine R."/>
            <person name="Lipovsky A."/>
            <person name="Liu X."/>
            <person name="Liu J."/>
            <person name="Liu S."/>
            <person name="Lokyitsang T."/>
            <person name="Lokyitsang Y."/>
            <person name="Lubonja R."/>
            <person name="Lui A."/>
            <person name="MacDonald P."/>
            <person name="Magnisalis V."/>
            <person name="Maru K."/>
            <person name="Matthews C."/>
            <person name="McCusker W."/>
            <person name="McDonough S."/>
            <person name="Mehta T."/>
            <person name="Meldrim J."/>
            <person name="Meneus L."/>
            <person name="Mihai O."/>
            <person name="Mihalev A."/>
            <person name="Mihova T."/>
            <person name="Mittelman R."/>
            <person name="Mlenga V."/>
            <person name="Montmayeur A."/>
            <person name="Mulrain L."/>
            <person name="Navidi A."/>
            <person name="Naylor J."/>
            <person name="Negash T."/>
            <person name="Nguyen T."/>
            <person name="Nguyen N."/>
            <person name="Nicol R."/>
            <person name="Norbu C."/>
            <person name="Norbu N."/>
            <person name="Novod N."/>
            <person name="O'Neill B."/>
            <person name="Osman S."/>
            <person name="Markiewicz E."/>
            <person name="Oyono O.L."/>
            <person name="Patti C."/>
            <person name="Phunkhang P."/>
            <person name="Pierre F."/>
            <person name="Priest M."/>
            <person name="Raghuraman S."/>
            <person name="Rege F."/>
            <person name="Reyes R."/>
            <person name="Rise C."/>
            <person name="Rogov P."/>
            <person name="Ross K."/>
            <person name="Ryan E."/>
            <person name="Settipalli S."/>
            <person name="Shea T."/>
            <person name="Sherpa N."/>
            <person name="Shi L."/>
            <person name="Shih D."/>
            <person name="Sparrow T."/>
            <person name="Spaulding J."/>
            <person name="Stalker J."/>
            <person name="Stange-Thomann N."/>
            <person name="Stavropoulos S."/>
            <person name="Stone C."/>
            <person name="Strader C."/>
            <person name="Tesfaye S."/>
            <person name="Thomson T."/>
            <person name="Thoulutsang Y."/>
            <person name="Thoulutsang D."/>
            <person name="Topham K."/>
            <person name="Topping I."/>
            <person name="Tsamla T."/>
            <person name="Vassiliev H."/>
            <person name="Vo A."/>
            <person name="Wangchuk T."/>
            <person name="Wangdi T."/>
            <person name="Weiand M."/>
            <person name="Wilkinson J."/>
            <person name="Wilson A."/>
            <person name="Yadav S."/>
            <person name="Young G."/>
            <person name="Yu Q."/>
            <person name="Zembek L."/>
            <person name="Zhong D."/>
            <person name="Zimmer A."/>
            <person name="Zwirko Z."/>
            <person name="Jaffe D.B."/>
            <person name="Alvarez P."/>
            <person name="Brockman W."/>
            <person name="Butler J."/>
            <person name="Chin C."/>
            <person name="Gnerre S."/>
            <person name="MacCallum I."/>
            <person name="Graves J.A."/>
            <person name="Ponting C.P."/>
            <person name="Breen M."/>
            <person name="Samollow P.B."/>
            <person name="Lander E.S."/>
            <person name="Lindblad-Toh K."/>
        </authorList>
    </citation>
    <scope>NUCLEOTIDE SEQUENCE [LARGE SCALE GENOMIC DNA]</scope>
</reference>
<protein>
    <submittedName>
        <fullName evidence="2">Uncharacterized protein</fullName>
    </submittedName>
</protein>
<dbReference type="Proteomes" id="UP000002280">
    <property type="component" value="Chromosome 2"/>
</dbReference>
<organism evidence="2 3">
    <name type="scientific">Monodelphis domestica</name>
    <name type="common">Gray short-tailed opossum</name>
    <dbReference type="NCBI Taxonomy" id="13616"/>
    <lineage>
        <taxon>Eukaryota</taxon>
        <taxon>Metazoa</taxon>
        <taxon>Chordata</taxon>
        <taxon>Craniata</taxon>
        <taxon>Vertebrata</taxon>
        <taxon>Euteleostomi</taxon>
        <taxon>Mammalia</taxon>
        <taxon>Metatheria</taxon>
        <taxon>Didelphimorphia</taxon>
        <taxon>Didelphidae</taxon>
        <taxon>Monodelphis</taxon>
    </lineage>
</organism>
<proteinExistence type="predicted"/>
<evidence type="ECO:0000313" key="3">
    <source>
        <dbReference type="Proteomes" id="UP000002280"/>
    </source>
</evidence>
<keyword evidence="1" id="KW-0472">Membrane</keyword>
<keyword evidence="1" id="KW-0812">Transmembrane</keyword>
<sequence>MKLILFKVMKMNHIFRMTLVTCFRSFILVISYFLFKEYNPFQIDNYYWKGSWSLFQELCNPIHKNIHILLLFWHSILMME</sequence>
<keyword evidence="3" id="KW-1185">Reference proteome</keyword>
<feature type="transmembrane region" description="Helical" evidence="1">
    <location>
        <begin position="14"/>
        <end position="35"/>
    </location>
</feature>
<name>A0A5F8GPR2_MONDO</name>
<accession>A0A5F8GPR2</accession>
<dbReference type="Ensembl" id="ENSMODT00000082962.1">
    <property type="protein sequence ID" value="ENSMODP00000049444.1"/>
    <property type="gene ID" value="ENSMODG00000036499.1"/>
</dbReference>
<reference evidence="2" key="3">
    <citation type="submission" date="2025-09" db="UniProtKB">
        <authorList>
            <consortium name="Ensembl"/>
        </authorList>
    </citation>
    <scope>IDENTIFICATION</scope>
</reference>
<evidence type="ECO:0000256" key="1">
    <source>
        <dbReference type="SAM" id="Phobius"/>
    </source>
</evidence>
<evidence type="ECO:0000313" key="2">
    <source>
        <dbReference type="Ensembl" id="ENSMODP00000049444.1"/>
    </source>
</evidence>
<dbReference type="STRING" id="13616.ENSMODP00000049444"/>
<dbReference type="AlphaFoldDB" id="A0A5F8GPR2"/>
<keyword evidence="1" id="KW-1133">Transmembrane helix</keyword>
<dbReference type="InParanoid" id="A0A5F8GPR2"/>
<reference evidence="2" key="2">
    <citation type="submission" date="2025-08" db="UniProtKB">
        <authorList>
            <consortium name="Ensembl"/>
        </authorList>
    </citation>
    <scope>IDENTIFICATION</scope>
</reference>